<keyword evidence="2" id="KW-0732">Signal</keyword>
<name>A0ABD2JYJ9_9BILA</name>
<feature type="compositionally biased region" description="Polar residues" evidence="1">
    <location>
        <begin position="339"/>
        <end position="354"/>
    </location>
</feature>
<feature type="compositionally biased region" description="Polar residues" evidence="1">
    <location>
        <begin position="51"/>
        <end position="60"/>
    </location>
</feature>
<dbReference type="EMBL" id="JBICBT010000875">
    <property type="protein sequence ID" value="KAL3095722.1"/>
    <property type="molecule type" value="Genomic_DNA"/>
</dbReference>
<feature type="chain" id="PRO_5044835323" evidence="2">
    <location>
        <begin position="22"/>
        <end position="418"/>
    </location>
</feature>
<evidence type="ECO:0000256" key="1">
    <source>
        <dbReference type="SAM" id="MobiDB-lite"/>
    </source>
</evidence>
<feature type="compositionally biased region" description="Basic and acidic residues" evidence="1">
    <location>
        <begin position="287"/>
        <end position="296"/>
    </location>
</feature>
<evidence type="ECO:0000313" key="4">
    <source>
        <dbReference type="Proteomes" id="UP001620626"/>
    </source>
</evidence>
<protein>
    <submittedName>
        <fullName evidence="3">Uncharacterized protein</fullName>
    </submittedName>
</protein>
<feature type="compositionally biased region" description="Basic and acidic residues" evidence="1">
    <location>
        <begin position="214"/>
        <end position="223"/>
    </location>
</feature>
<feature type="compositionally biased region" description="Basic and acidic residues" evidence="1">
    <location>
        <begin position="305"/>
        <end position="320"/>
    </location>
</feature>
<comment type="caution">
    <text evidence="3">The sequence shown here is derived from an EMBL/GenBank/DDBJ whole genome shotgun (WGS) entry which is preliminary data.</text>
</comment>
<dbReference type="Proteomes" id="UP001620626">
    <property type="component" value="Unassembled WGS sequence"/>
</dbReference>
<feature type="signal peptide" evidence="2">
    <location>
        <begin position="1"/>
        <end position="21"/>
    </location>
</feature>
<feature type="compositionally biased region" description="Basic residues" evidence="1">
    <location>
        <begin position="367"/>
        <end position="380"/>
    </location>
</feature>
<reference evidence="3 4" key="1">
    <citation type="submission" date="2024-10" db="EMBL/GenBank/DDBJ databases">
        <authorList>
            <person name="Kim D."/>
        </authorList>
    </citation>
    <scope>NUCLEOTIDE SEQUENCE [LARGE SCALE GENOMIC DNA]</scope>
    <source>
        <strain evidence="3">BH-2024</strain>
    </source>
</reference>
<feature type="compositionally biased region" description="Basic and acidic residues" evidence="1">
    <location>
        <begin position="245"/>
        <end position="266"/>
    </location>
</feature>
<feature type="region of interest" description="Disordered" evidence="1">
    <location>
        <begin position="29"/>
        <end position="94"/>
    </location>
</feature>
<organism evidence="3 4">
    <name type="scientific">Heterodera trifolii</name>
    <dbReference type="NCBI Taxonomy" id="157864"/>
    <lineage>
        <taxon>Eukaryota</taxon>
        <taxon>Metazoa</taxon>
        <taxon>Ecdysozoa</taxon>
        <taxon>Nematoda</taxon>
        <taxon>Chromadorea</taxon>
        <taxon>Rhabditida</taxon>
        <taxon>Tylenchina</taxon>
        <taxon>Tylenchomorpha</taxon>
        <taxon>Tylenchoidea</taxon>
        <taxon>Heteroderidae</taxon>
        <taxon>Heteroderinae</taxon>
        <taxon>Heterodera</taxon>
    </lineage>
</organism>
<feature type="compositionally biased region" description="Basic residues" evidence="1">
    <location>
        <begin position="329"/>
        <end position="338"/>
    </location>
</feature>
<sequence length="418" mass="47413">MLIYQKFLIICSLFLWDVAFGGVCFSRPNTSSSNSAPAQVMRGGGGSSRRQQIPSPQWQRQKVPRNRAKNSTPRTSAAPVNPYEYANRTSSLSRTHSEEAIGDFISYAKNTNEPGFKLGIRQPPVKPKPYRPEQIQKLIENKKYLTSISYTEDYVEQQQNANSMALRQSFNDKMPNGRGGRMKDKMPMEMNSPRPRRRNGTGSHRGETSQNLGEKFRQAESRADQTNGGQNAKMDRSASQNRQRQRTEMARQKSLKNKESMDKLWQEFENGGGTVKPPNPKNFTNEETSKLWEDYSNRPSLNEEQFDKMWELNEEKKEEAPAVENNAKSGKKHRKSANKKPQNAEASQSSNDSKMGTKKVNGESAKKGKSGGAKKKQKSPIKREIGIIEQIHGKMKNAKSQSTKDYNEKIANELDILW</sequence>
<accession>A0ABD2JYJ9</accession>
<feature type="region of interest" description="Disordered" evidence="1">
    <location>
        <begin position="168"/>
        <end position="386"/>
    </location>
</feature>
<gene>
    <name evidence="3" type="ORF">niasHT_024898</name>
</gene>
<evidence type="ECO:0000313" key="3">
    <source>
        <dbReference type="EMBL" id="KAL3095722.1"/>
    </source>
</evidence>
<dbReference type="AlphaFoldDB" id="A0ABD2JYJ9"/>
<evidence type="ECO:0000256" key="2">
    <source>
        <dbReference type="SAM" id="SignalP"/>
    </source>
</evidence>
<proteinExistence type="predicted"/>
<keyword evidence="4" id="KW-1185">Reference proteome</keyword>